<dbReference type="EMBL" id="KY471314">
    <property type="protein sequence ID" value="ARX61374.1"/>
    <property type="molecule type" value="Genomic_DNA"/>
</dbReference>
<dbReference type="AlphaFoldDB" id="A0A1Z1V0Z6"/>
<reference evidence="2" key="1">
    <citation type="submission" date="2017-01" db="EMBL/GenBank/DDBJ databases">
        <title>Molecular characteristics of mcr-1-carrying plasmids and new mcr-1 variant recovered from polyclonal clinical Escherichia coli from Argentina and Canada.</title>
        <authorList>
            <person name="Tijet N."/>
            <person name="Melano R.G."/>
        </authorList>
    </citation>
    <scope>NUCLEOTIDE SEQUENCE</scope>
    <source>
        <strain evidence="2">M19736</strain>
        <strain evidence="3">M19855</strain>
        <plasmid evidence="2">pMCR-M19736</plasmid>
        <plasmid evidence="3">pMCR-M19855</plasmid>
    </source>
</reference>
<evidence type="ECO:0000313" key="3">
    <source>
        <dbReference type="EMBL" id="ARX61462.1"/>
    </source>
</evidence>
<proteinExistence type="predicted"/>
<evidence type="ECO:0000313" key="2">
    <source>
        <dbReference type="EMBL" id="ARX61374.1"/>
    </source>
</evidence>
<keyword evidence="2" id="KW-0614">Plasmid</keyword>
<accession>A0A1Z1V0Z6</accession>
<sequence length="56" mass="6320">MICSFLNPRQRIEGAKGNTREQRGHIAPKRGAAADEHTRMHRAIPSPCKAQRTDRP</sequence>
<name>A0A1Z1V0Z6_ECOLX</name>
<organism evidence="2">
    <name type="scientific">Escherichia coli</name>
    <dbReference type="NCBI Taxonomy" id="562"/>
    <lineage>
        <taxon>Bacteria</taxon>
        <taxon>Pseudomonadati</taxon>
        <taxon>Pseudomonadota</taxon>
        <taxon>Gammaproteobacteria</taxon>
        <taxon>Enterobacterales</taxon>
        <taxon>Enterobacteriaceae</taxon>
        <taxon>Escherichia</taxon>
    </lineage>
</organism>
<geneLocation type="plasmid" evidence="2">
    <name>pMCR-M19736</name>
</geneLocation>
<feature type="compositionally biased region" description="Basic and acidic residues" evidence="1">
    <location>
        <begin position="10"/>
        <end position="24"/>
    </location>
</feature>
<feature type="region of interest" description="Disordered" evidence="1">
    <location>
        <begin position="1"/>
        <end position="56"/>
    </location>
</feature>
<evidence type="ECO:0000256" key="1">
    <source>
        <dbReference type="SAM" id="MobiDB-lite"/>
    </source>
</evidence>
<protein>
    <submittedName>
        <fullName evidence="2">Uncharacterized protein</fullName>
    </submittedName>
</protein>
<dbReference type="EMBL" id="KY471315">
    <property type="protein sequence ID" value="ARX61462.1"/>
    <property type="molecule type" value="Genomic_DNA"/>
</dbReference>
<geneLocation type="plasmid" evidence="3">
    <name>pMCR-M19855</name>
</geneLocation>